<comment type="caution">
    <text evidence="1">The sequence shown here is derived from an EMBL/GenBank/DDBJ whole genome shotgun (WGS) entry which is preliminary data.</text>
</comment>
<keyword evidence="2" id="KW-1185">Reference proteome</keyword>
<protein>
    <submittedName>
        <fullName evidence="1">Uncharacterized protein</fullName>
    </submittedName>
</protein>
<accession>A0ACB8ZUB9</accession>
<dbReference type="Proteomes" id="UP001055811">
    <property type="component" value="Linkage Group LG08"/>
</dbReference>
<dbReference type="EMBL" id="CM042016">
    <property type="protein sequence ID" value="KAI3700965.1"/>
    <property type="molecule type" value="Genomic_DNA"/>
</dbReference>
<reference evidence="1 2" key="2">
    <citation type="journal article" date="2022" name="Mol. Ecol. Resour.">
        <title>The genomes of chicory, endive, great burdock and yacon provide insights into Asteraceae paleo-polyploidization history and plant inulin production.</title>
        <authorList>
            <person name="Fan W."/>
            <person name="Wang S."/>
            <person name="Wang H."/>
            <person name="Wang A."/>
            <person name="Jiang F."/>
            <person name="Liu H."/>
            <person name="Zhao H."/>
            <person name="Xu D."/>
            <person name="Zhang Y."/>
        </authorList>
    </citation>
    <scope>NUCLEOTIDE SEQUENCE [LARGE SCALE GENOMIC DNA]</scope>
    <source>
        <strain evidence="2">cv. Punajuju</strain>
        <tissue evidence="1">Leaves</tissue>
    </source>
</reference>
<sequence>MKGNVTSYDEDVQCFKDRLSSNAYFSTIQVGFLPERVAASDVRQVVYGHALPDTTNSISDTSSRYDSGEISGAFRH</sequence>
<gene>
    <name evidence="1" type="ORF">L2E82_45606</name>
</gene>
<proteinExistence type="predicted"/>
<reference evidence="2" key="1">
    <citation type="journal article" date="2022" name="Mol. Ecol. Resour.">
        <title>The genomes of chicory, endive, great burdock and yacon provide insights into Asteraceae palaeo-polyploidization history and plant inulin production.</title>
        <authorList>
            <person name="Fan W."/>
            <person name="Wang S."/>
            <person name="Wang H."/>
            <person name="Wang A."/>
            <person name="Jiang F."/>
            <person name="Liu H."/>
            <person name="Zhao H."/>
            <person name="Xu D."/>
            <person name="Zhang Y."/>
        </authorList>
    </citation>
    <scope>NUCLEOTIDE SEQUENCE [LARGE SCALE GENOMIC DNA]</scope>
    <source>
        <strain evidence="2">cv. Punajuju</strain>
    </source>
</reference>
<organism evidence="1 2">
    <name type="scientific">Cichorium intybus</name>
    <name type="common">Chicory</name>
    <dbReference type="NCBI Taxonomy" id="13427"/>
    <lineage>
        <taxon>Eukaryota</taxon>
        <taxon>Viridiplantae</taxon>
        <taxon>Streptophyta</taxon>
        <taxon>Embryophyta</taxon>
        <taxon>Tracheophyta</taxon>
        <taxon>Spermatophyta</taxon>
        <taxon>Magnoliopsida</taxon>
        <taxon>eudicotyledons</taxon>
        <taxon>Gunneridae</taxon>
        <taxon>Pentapetalae</taxon>
        <taxon>asterids</taxon>
        <taxon>campanulids</taxon>
        <taxon>Asterales</taxon>
        <taxon>Asteraceae</taxon>
        <taxon>Cichorioideae</taxon>
        <taxon>Cichorieae</taxon>
        <taxon>Cichoriinae</taxon>
        <taxon>Cichorium</taxon>
    </lineage>
</organism>
<evidence type="ECO:0000313" key="1">
    <source>
        <dbReference type="EMBL" id="KAI3700965.1"/>
    </source>
</evidence>
<evidence type="ECO:0000313" key="2">
    <source>
        <dbReference type="Proteomes" id="UP001055811"/>
    </source>
</evidence>
<name>A0ACB8ZUB9_CICIN</name>